<evidence type="ECO:0000313" key="3">
    <source>
        <dbReference type="EMBL" id="KAL2330414.1"/>
    </source>
</evidence>
<evidence type="ECO:0000259" key="1">
    <source>
        <dbReference type="Pfam" id="PF23247"/>
    </source>
</evidence>
<sequence length="979" mass="111708">MSVIPNVSDTISEIEKRLSSLDGLRHKKSTEKIEHHLSLIKNECSDLAKLNLSDPDTGEWVSKLYDLFYVVDDLCADVAGLKKVSLFSACSYKTLLQLKQIEKRLQEMSFTMKNVKMLSIPTTEGAETDPVKEAVMEIVNEKEEGVVRAVVTFGLTEGIERDDQVRSWFGGAVIRIRWRNLVYVDYYVRQISEKTKEKGFLVILYNFRDENRNVWFEFAMKLKEAAATTSCGVLLVTTQELAAARLVGSSFQPTNFRFDWLSPSKSPKGSEFEQFARTIEPLFDMFDNFTQQKGILATLFRRRRPTTKDEVDQLKDELVQDMLLDFHITYNLDTWSQKQCFGYSIFIFFSQRSMKRAKIVSLWMAEGFLKDSEPEEVSGHEIIKKFLDKKIFSEASSREEIEMNSELLDAAPPIVLGIQNVYMKDIGILKRDVRRVSLCSELDVSTTTLRSLSKTNKSVGTFLIDKQRVPNPSQVVLSWLACDAVLSSFKRLRVLALKDLGMKALPASIEDLKSLRYLDLGGNSFEKLPTSVGELQHLQTLLLCHCLHLMELPDNVNHFVSLRHLDLDDCPSLKQMPSALRKLTWFSTLPHFVTSRRNGVGDLLHLNELRGHLKISHLELVKFKESPPSPSHSYLIDKKHLQGLTLRWNDDDEEENSEITLSLLEPPQVLKDLSLFGYRGTHWPGWFSSLNNLVEISLYSSPNCQSLPIDDSVLAKLETIILVNMASLQFITQNHDQKGMQLKRVKIWDCPNLTSWWKPGTQNTSTPTVFSKKTLSELEVVACPKLVGMPLFPFIQGKLVLDRSNMEPLLKTLRYKTDDSHSLSQLESLTIRGCQALNTITGWKHFTSLETLCISNCMGLDIIKSEEWEGLEQVTKMVIENIPDLESLPEGMKYLEDLETLEIKRCPLLKKVPDKVVTEYFIDIVLEDCPALDTLPKSWTKPPKPKLTIRNCPLLKSWIESESKPSKPQEKKASSIIYN</sequence>
<dbReference type="Pfam" id="PF00560">
    <property type="entry name" value="LRR_1"/>
    <property type="match status" value="1"/>
</dbReference>
<dbReference type="InterPro" id="IPR056789">
    <property type="entry name" value="LRR_R13L1-DRL21"/>
</dbReference>
<dbReference type="Proteomes" id="UP001603857">
    <property type="component" value="Unassembled WGS sequence"/>
</dbReference>
<dbReference type="AlphaFoldDB" id="A0ABD1M3Q2"/>
<name>A0ABD1M3Q2_9FABA</name>
<feature type="domain" description="R13L1/DRL21-like LRR repeat region" evidence="2">
    <location>
        <begin position="601"/>
        <end position="725"/>
    </location>
</feature>
<dbReference type="SUPFAM" id="SSF52058">
    <property type="entry name" value="L domain-like"/>
    <property type="match status" value="2"/>
</dbReference>
<dbReference type="InterPro" id="IPR032675">
    <property type="entry name" value="LRR_dom_sf"/>
</dbReference>
<protein>
    <submittedName>
        <fullName evidence="3">Uncharacterized protein</fullName>
    </submittedName>
</protein>
<dbReference type="InterPro" id="IPR001611">
    <property type="entry name" value="Leu-rich_rpt"/>
</dbReference>
<dbReference type="Gene3D" id="3.80.10.10">
    <property type="entry name" value="Ribonuclease Inhibitor"/>
    <property type="match status" value="3"/>
</dbReference>
<gene>
    <name evidence="3" type="ORF">Fmac_017995</name>
</gene>
<dbReference type="EMBL" id="JBGMDY010000006">
    <property type="protein sequence ID" value="KAL2330414.1"/>
    <property type="molecule type" value="Genomic_DNA"/>
</dbReference>
<dbReference type="PANTHER" id="PTHR47186">
    <property type="entry name" value="LEUCINE-RICH REPEAT-CONTAINING PROTEIN 57"/>
    <property type="match status" value="1"/>
</dbReference>
<evidence type="ECO:0000313" key="4">
    <source>
        <dbReference type="Proteomes" id="UP001603857"/>
    </source>
</evidence>
<feature type="domain" description="Disease resistance protein At4g27190-like leucine-rich repeats" evidence="1">
    <location>
        <begin position="806"/>
        <end position="912"/>
    </location>
</feature>
<organism evidence="3 4">
    <name type="scientific">Flemingia macrophylla</name>
    <dbReference type="NCBI Taxonomy" id="520843"/>
    <lineage>
        <taxon>Eukaryota</taxon>
        <taxon>Viridiplantae</taxon>
        <taxon>Streptophyta</taxon>
        <taxon>Embryophyta</taxon>
        <taxon>Tracheophyta</taxon>
        <taxon>Spermatophyta</taxon>
        <taxon>Magnoliopsida</taxon>
        <taxon>eudicotyledons</taxon>
        <taxon>Gunneridae</taxon>
        <taxon>Pentapetalae</taxon>
        <taxon>rosids</taxon>
        <taxon>fabids</taxon>
        <taxon>Fabales</taxon>
        <taxon>Fabaceae</taxon>
        <taxon>Papilionoideae</taxon>
        <taxon>50 kb inversion clade</taxon>
        <taxon>NPAAA clade</taxon>
        <taxon>indigoferoid/millettioid clade</taxon>
        <taxon>Phaseoleae</taxon>
        <taxon>Flemingia</taxon>
    </lineage>
</organism>
<proteinExistence type="predicted"/>
<evidence type="ECO:0000259" key="2">
    <source>
        <dbReference type="Pfam" id="PF25019"/>
    </source>
</evidence>
<accession>A0ABD1M3Q2</accession>
<reference evidence="3 4" key="1">
    <citation type="submission" date="2024-08" db="EMBL/GenBank/DDBJ databases">
        <title>Insights into the chromosomal genome structure of Flemingia macrophylla.</title>
        <authorList>
            <person name="Ding Y."/>
            <person name="Zhao Y."/>
            <person name="Bi W."/>
            <person name="Wu M."/>
            <person name="Zhao G."/>
            <person name="Gong Y."/>
            <person name="Li W."/>
            <person name="Zhang P."/>
        </authorList>
    </citation>
    <scope>NUCLEOTIDE SEQUENCE [LARGE SCALE GENOMIC DNA]</scope>
    <source>
        <strain evidence="3">DYQJB</strain>
        <tissue evidence="3">Leaf</tissue>
    </source>
</reference>
<keyword evidence="4" id="KW-1185">Reference proteome</keyword>
<dbReference type="PANTHER" id="PTHR47186:SF13">
    <property type="entry name" value="DISEASE RESISTANCE PROTEIN RGA3"/>
    <property type="match status" value="1"/>
</dbReference>
<comment type="caution">
    <text evidence="3">The sequence shown here is derived from an EMBL/GenBank/DDBJ whole genome shotgun (WGS) entry which is preliminary data.</text>
</comment>
<dbReference type="Pfam" id="PF23247">
    <property type="entry name" value="LRR_RPS2"/>
    <property type="match status" value="1"/>
</dbReference>
<dbReference type="InterPro" id="IPR057135">
    <property type="entry name" value="At4g27190-like_LRR"/>
</dbReference>
<dbReference type="Pfam" id="PF25019">
    <property type="entry name" value="LRR_R13L1-DRL21"/>
    <property type="match status" value="1"/>
</dbReference>